<evidence type="ECO:0000313" key="2">
    <source>
        <dbReference type="Proteomes" id="UP000016529"/>
    </source>
</evidence>
<reference evidence="1 2" key="1">
    <citation type="journal article" date="2013" name="Genome Announc.">
        <title>Draft Genome Sequence of Gallibacterium anatis bv. haemolytica 12656-12 Liver, an Isolate Obtained from the Liver of a Septicemic Chicken.</title>
        <authorList>
            <person name="Kudirkiene E."/>
            <person name="Christensen H."/>
            <person name="Bojesen A.M."/>
        </authorList>
    </citation>
    <scope>NUCLEOTIDE SEQUENCE [LARGE SCALE GENOMIC DNA]</scope>
    <source>
        <strain evidence="1">12656/12</strain>
    </source>
</reference>
<gene>
    <name evidence="1" type="ORF">N561_04590</name>
</gene>
<dbReference type="EMBL" id="AVOX01000014">
    <property type="protein sequence ID" value="ERF78765.1"/>
    <property type="molecule type" value="Genomic_DNA"/>
</dbReference>
<dbReference type="Proteomes" id="UP000016529">
    <property type="component" value="Unassembled WGS sequence"/>
</dbReference>
<evidence type="ECO:0000313" key="1">
    <source>
        <dbReference type="EMBL" id="ERF78765.1"/>
    </source>
</evidence>
<dbReference type="PATRIC" id="fig|1195244.3.peg.896"/>
<name>U1I5X5_9PAST</name>
<dbReference type="InterPro" id="IPR018880">
    <property type="entry name" value="Phage_P4_Ash"/>
</dbReference>
<evidence type="ECO:0008006" key="3">
    <source>
        <dbReference type="Google" id="ProtNLM"/>
    </source>
</evidence>
<comment type="caution">
    <text evidence="1">The sequence shown here is derived from an EMBL/GenBank/DDBJ whole genome shotgun (WGS) entry which is preliminary data.</text>
</comment>
<organism evidence="1 2">
    <name type="scientific">Gallibacterium anatis 12656/12</name>
    <dbReference type="NCBI Taxonomy" id="1195244"/>
    <lineage>
        <taxon>Bacteria</taxon>
        <taxon>Pseudomonadati</taxon>
        <taxon>Pseudomonadota</taxon>
        <taxon>Gammaproteobacteria</taxon>
        <taxon>Pasteurellales</taxon>
        <taxon>Pasteurellaceae</taxon>
        <taxon>Gallibacterium</taxon>
    </lineage>
</organism>
<protein>
    <recommendedName>
        <fullName evidence="3">Host cell division inhibitor Icd-like protein</fullName>
    </recommendedName>
</protein>
<dbReference type="AlphaFoldDB" id="U1I5X5"/>
<sequence length="189" mass="21418">MINNKKSYCFALKTENNINLYLTKKHKPRYFTNAFAKSKASRSKLNILQANSTPKRAFFVRRFHTPKENRLAVIQSMMACSGQPFAVGCFPVKAVCYPATRYRQSVASLAIALEQLFTGLLAMIYQFKAVSRFDLRNTQKPISLFPRYTLKINAETLSQAVAKVSPFFVVLNVYNTGKNGVSTFHKLAK</sequence>
<accession>U1I5X5</accession>
<proteinExistence type="predicted"/>
<dbReference type="RefSeq" id="WP_021461414.1">
    <property type="nucleotide sequence ID" value="NZ_AVOX01000014.1"/>
</dbReference>
<dbReference type="Pfam" id="PF10554">
    <property type="entry name" value="Phage_ASH"/>
    <property type="match status" value="1"/>
</dbReference>